<evidence type="ECO:0000313" key="9">
    <source>
        <dbReference type="EMBL" id="MEZ0473871.1"/>
    </source>
</evidence>
<evidence type="ECO:0000313" key="10">
    <source>
        <dbReference type="Proteomes" id="UP001566331"/>
    </source>
</evidence>
<comment type="catalytic activity">
    <reaction evidence="1 7">
        <text>6-phospho-D-glucono-1,5-lactone + H2O = 6-phospho-D-gluconate + H(+)</text>
        <dbReference type="Rhea" id="RHEA:12556"/>
        <dbReference type="ChEBI" id="CHEBI:15377"/>
        <dbReference type="ChEBI" id="CHEBI:15378"/>
        <dbReference type="ChEBI" id="CHEBI:57955"/>
        <dbReference type="ChEBI" id="CHEBI:58759"/>
        <dbReference type="EC" id="3.1.1.31"/>
    </reaction>
</comment>
<sequence>MSDERPPVIEESTAAEGSPVRLHVYDSVTQWVWGAAVSISSALARSLQGKARARLLLSGGTTPTAVYIALSKAPLDWQHIDVALVDERWLLPDDPDSNARLVRESLLQRNGAAARFETLTRPGRGIEEAVATANMHARQPTDVVVLGMGEDGHTASLFPRMRDLDLALDTSAAYVAVDASGCAGAGKWLRRISLTPAGLRPAHTRLLLIRGQKKRDLLDRVLDGDDPYEYPARIAFTTPGAPLHVHWCP</sequence>
<evidence type="ECO:0000256" key="2">
    <source>
        <dbReference type="ARBA" id="ARBA00002681"/>
    </source>
</evidence>
<evidence type="ECO:0000256" key="3">
    <source>
        <dbReference type="ARBA" id="ARBA00004961"/>
    </source>
</evidence>
<dbReference type="GO" id="GO:0017057">
    <property type="term" value="F:6-phosphogluconolactonase activity"/>
    <property type="evidence" value="ECO:0007669"/>
    <property type="project" value="UniProtKB-EC"/>
</dbReference>
<accession>A0ABV4HPW6</accession>
<organism evidence="9 10">
    <name type="scientific">Luteimonas salinilitoris</name>
    <dbReference type="NCBI Taxonomy" id="3237697"/>
    <lineage>
        <taxon>Bacteria</taxon>
        <taxon>Pseudomonadati</taxon>
        <taxon>Pseudomonadota</taxon>
        <taxon>Gammaproteobacteria</taxon>
        <taxon>Lysobacterales</taxon>
        <taxon>Lysobacteraceae</taxon>
        <taxon>Luteimonas</taxon>
    </lineage>
</organism>
<dbReference type="InterPro" id="IPR039104">
    <property type="entry name" value="6PGL"/>
</dbReference>
<proteinExistence type="inferred from homology"/>
<evidence type="ECO:0000256" key="7">
    <source>
        <dbReference type="RuleBase" id="RU365095"/>
    </source>
</evidence>
<dbReference type="InterPro" id="IPR006148">
    <property type="entry name" value="Glc/Gal-6P_isomerase"/>
</dbReference>
<keyword evidence="7 9" id="KW-0378">Hydrolase</keyword>
<evidence type="ECO:0000256" key="5">
    <source>
        <dbReference type="ARBA" id="ARBA00013198"/>
    </source>
</evidence>
<dbReference type="PANTHER" id="PTHR11054">
    <property type="entry name" value="6-PHOSPHOGLUCONOLACTONASE"/>
    <property type="match status" value="1"/>
</dbReference>
<dbReference type="EC" id="3.1.1.31" evidence="5 7"/>
<dbReference type="SUPFAM" id="SSF100950">
    <property type="entry name" value="NagB/RpiA/CoA transferase-like"/>
    <property type="match status" value="1"/>
</dbReference>
<evidence type="ECO:0000259" key="8">
    <source>
        <dbReference type="Pfam" id="PF01182"/>
    </source>
</evidence>
<evidence type="ECO:0000256" key="1">
    <source>
        <dbReference type="ARBA" id="ARBA00000832"/>
    </source>
</evidence>
<dbReference type="InterPro" id="IPR037171">
    <property type="entry name" value="NagB/RpiA_transferase-like"/>
</dbReference>
<dbReference type="EMBL" id="JBFWIC010000004">
    <property type="protein sequence ID" value="MEZ0473871.1"/>
    <property type="molecule type" value="Genomic_DNA"/>
</dbReference>
<gene>
    <name evidence="7 9" type="primary">pgl</name>
    <name evidence="9" type="ORF">AB6713_04465</name>
</gene>
<dbReference type="NCBIfam" id="TIGR01198">
    <property type="entry name" value="pgl"/>
    <property type="match status" value="1"/>
</dbReference>
<comment type="pathway">
    <text evidence="3 7">Carbohydrate degradation; pentose phosphate pathway; D-ribulose 5-phosphate from D-glucose 6-phosphate (oxidative stage): step 2/3.</text>
</comment>
<dbReference type="Gene3D" id="3.40.50.1360">
    <property type="match status" value="1"/>
</dbReference>
<keyword evidence="10" id="KW-1185">Reference proteome</keyword>
<dbReference type="InterPro" id="IPR005900">
    <property type="entry name" value="6-phosphogluconolactonase_DevB"/>
</dbReference>
<comment type="caution">
    <text evidence="9">The sequence shown here is derived from an EMBL/GenBank/DDBJ whole genome shotgun (WGS) entry which is preliminary data.</text>
</comment>
<feature type="domain" description="Glucosamine/galactosamine-6-phosphate isomerase" evidence="8">
    <location>
        <begin position="35"/>
        <end position="235"/>
    </location>
</feature>
<comment type="similarity">
    <text evidence="4 7">Belongs to the glucosamine/galactosamine-6-phosphate isomerase family. 6-phosphogluconolactonase subfamily.</text>
</comment>
<dbReference type="Proteomes" id="UP001566331">
    <property type="component" value="Unassembled WGS sequence"/>
</dbReference>
<comment type="function">
    <text evidence="2 7">Hydrolysis of 6-phosphogluconolactone to 6-phosphogluconate.</text>
</comment>
<evidence type="ECO:0000256" key="6">
    <source>
        <dbReference type="ARBA" id="ARBA00020337"/>
    </source>
</evidence>
<evidence type="ECO:0000256" key="4">
    <source>
        <dbReference type="ARBA" id="ARBA00010662"/>
    </source>
</evidence>
<protein>
    <recommendedName>
        <fullName evidence="6 7">6-phosphogluconolactonase</fullName>
        <shortName evidence="7">6PGL</shortName>
        <ecNumber evidence="5 7">3.1.1.31</ecNumber>
    </recommendedName>
</protein>
<dbReference type="CDD" id="cd01400">
    <property type="entry name" value="6PGL"/>
    <property type="match status" value="1"/>
</dbReference>
<reference evidence="9 10" key="1">
    <citation type="submission" date="2024-07" db="EMBL/GenBank/DDBJ databases">
        <title>Luteimonas salilacus sp. nov., isolated from the shore soil of Salt Lake in Tibet of China.</title>
        <authorList>
            <person name="Zhang X."/>
            <person name="Li A."/>
        </authorList>
    </citation>
    <scope>NUCLEOTIDE SEQUENCE [LARGE SCALE GENOMIC DNA]</scope>
    <source>
        <strain evidence="9 10">B3-2-R+30</strain>
    </source>
</reference>
<name>A0ABV4HPW6_9GAMM</name>
<dbReference type="PANTHER" id="PTHR11054:SF0">
    <property type="entry name" value="6-PHOSPHOGLUCONOLACTONASE"/>
    <property type="match status" value="1"/>
</dbReference>
<dbReference type="Pfam" id="PF01182">
    <property type="entry name" value="Glucosamine_iso"/>
    <property type="match status" value="1"/>
</dbReference>